<organism evidence="1 2">
    <name type="scientific">Pseudoduganella aquatica</name>
    <dbReference type="NCBI Taxonomy" id="2660641"/>
    <lineage>
        <taxon>Bacteria</taxon>
        <taxon>Pseudomonadati</taxon>
        <taxon>Pseudomonadota</taxon>
        <taxon>Betaproteobacteria</taxon>
        <taxon>Burkholderiales</taxon>
        <taxon>Oxalobacteraceae</taxon>
        <taxon>Telluria group</taxon>
        <taxon>Pseudoduganella</taxon>
    </lineage>
</organism>
<sequence>MHIVIELACFDSPAQVAATVKEKFGVQLSRQRIEAYHPERAAGARLGAKWRTLFYDTRARLLAKLDNIPIACRSYRLRVLDSVAGQAEEMGNLQLAMQVLEQAAREMAS</sequence>
<gene>
    <name evidence="1" type="ORF">GTP77_23480</name>
</gene>
<evidence type="ECO:0000313" key="2">
    <source>
        <dbReference type="Proteomes" id="UP000450676"/>
    </source>
</evidence>
<evidence type="ECO:0000313" key="1">
    <source>
        <dbReference type="EMBL" id="MYN10290.1"/>
    </source>
</evidence>
<name>A0A7X4HFM1_9BURK</name>
<dbReference type="Pfam" id="PF10045">
    <property type="entry name" value="DUF2280"/>
    <property type="match status" value="1"/>
</dbReference>
<dbReference type="Proteomes" id="UP000450676">
    <property type="component" value="Unassembled WGS sequence"/>
</dbReference>
<protein>
    <submittedName>
        <fullName evidence="1">DUF2280 domain-containing protein</fullName>
    </submittedName>
</protein>
<dbReference type="AlphaFoldDB" id="A0A7X4HFM1"/>
<dbReference type="InterPro" id="IPR018738">
    <property type="entry name" value="DUF2280"/>
</dbReference>
<comment type="caution">
    <text evidence="1">The sequence shown here is derived from an EMBL/GenBank/DDBJ whole genome shotgun (WGS) entry which is preliminary data.</text>
</comment>
<accession>A0A7X4HFM1</accession>
<dbReference type="EMBL" id="WWCU01000035">
    <property type="protein sequence ID" value="MYN10290.1"/>
    <property type="molecule type" value="Genomic_DNA"/>
</dbReference>
<reference evidence="1 2" key="1">
    <citation type="submission" date="2019-12" db="EMBL/GenBank/DDBJ databases">
        <title>Novel species isolated from a subtropical stream in China.</title>
        <authorList>
            <person name="Lu H."/>
        </authorList>
    </citation>
    <scope>NUCLEOTIDE SEQUENCE [LARGE SCALE GENOMIC DNA]</scope>
    <source>
        <strain evidence="1 2">FT127W</strain>
    </source>
</reference>
<keyword evidence="2" id="KW-1185">Reference proteome</keyword>
<proteinExistence type="predicted"/>